<sequence>MEVLGAVSGALGIIASPLVDAVNTCGAELKRLKTLLEPLTSKQCGNSRLHRRGIQETKALFKDDDIREAYRRWEPKLLERDTSSSLKSSTSKDVISQISTTNLEEIISRTIRKVQEEFMQVPGTDIGFLRLESVEFDDLWATNLSSARKLQAMVHDREREGI</sequence>
<protein>
    <submittedName>
        <fullName evidence="1">Uncharacterized protein</fullName>
    </submittedName>
</protein>
<dbReference type="EMBL" id="ML119118">
    <property type="protein sequence ID" value="RPB14279.1"/>
    <property type="molecule type" value="Genomic_DNA"/>
</dbReference>
<proteinExistence type="predicted"/>
<gene>
    <name evidence="1" type="ORF">P167DRAFT_543826</name>
</gene>
<organism evidence="1 2">
    <name type="scientific">Morchella conica CCBAS932</name>
    <dbReference type="NCBI Taxonomy" id="1392247"/>
    <lineage>
        <taxon>Eukaryota</taxon>
        <taxon>Fungi</taxon>
        <taxon>Dikarya</taxon>
        <taxon>Ascomycota</taxon>
        <taxon>Pezizomycotina</taxon>
        <taxon>Pezizomycetes</taxon>
        <taxon>Pezizales</taxon>
        <taxon>Morchellaceae</taxon>
        <taxon>Morchella</taxon>
    </lineage>
</organism>
<dbReference type="Proteomes" id="UP000277580">
    <property type="component" value="Unassembled WGS sequence"/>
</dbReference>
<dbReference type="InParanoid" id="A0A3N4KXY5"/>
<keyword evidence="2" id="KW-1185">Reference proteome</keyword>
<accession>A0A3N4KXY5</accession>
<dbReference type="AlphaFoldDB" id="A0A3N4KXY5"/>
<name>A0A3N4KXY5_9PEZI</name>
<evidence type="ECO:0000313" key="2">
    <source>
        <dbReference type="Proteomes" id="UP000277580"/>
    </source>
</evidence>
<evidence type="ECO:0000313" key="1">
    <source>
        <dbReference type="EMBL" id="RPB14279.1"/>
    </source>
</evidence>
<reference evidence="1 2" key="1">
    <citation type="journal article" date="2018" name="Nat. Ecol. Evol.">
        <title>Pezizomycetes genomes reveal the molecular basis of ectomycorrhizal truffle lifestyle.</title>
        <authorList>
            <person name="Murat C."/>
            <person name="Payen T."/>
            <person name="Noel B."/>
            <person name="Kuo A."/>
            <person name="Morin E."/>
            <person name="Chen J."/>
            <person name="Kohler A."/>
            <person name="Krizsan K."/>
            <person name="Balestrini R."/>
            <person name="Da Silva C."/>
            <person name="Montanini B."/>
            <person name="Hainaut M."/>
            <person name="Levati E."/>
            <person name="Barry K.W."/>
            <person name="Belfiori B."/>
            <person name="Cichocki N."/>
            <person name="Clum A."/>
            <person name="Dockter R.B."/>
            <person name="Fauchery L."/>
            <person name="Guy J."/>
            <person name="Iotti M."/>
            <person name="Le Tacon F."/>
            <person name="Lindquist E.A."/>
            <person name="Lipzen A."/>
            <person name="Malagnac F."/>
            <person name="Mello A."/>
            <person name="Molinier V."/>
            <person name="Miyauchi S."/>
            <person name="Poulain J."/>
            <person name="Riccioni C."/>
            <person name="Rubini A."/>
            <person name="Sitrit Y."/>
            <person name="Splivallo R."/>
            <person name="Traeger S."/>
            <person name="Wang M."/>
            <person name="Zifcakova L."/>
            <person name="Wipf D."/>
            <person name="Zambonelli A."/>
            <person name="Paolocci F."/>
            <person name="Nowrousian M."/>
            <person name="Ottonello S."/>
            <person name="Baldrian P."/>
            <person name="Spatafora J.W."/>
            <person name="Henrissat B."/>
            <person name="Nagy L.G."/>
            <person name="Aury J.M."/>
            <person name="Wincker P."/>
            <person name="Grigoriev I.V."/>
            <person name="Bonfante P."/>
            <person name="Martin F.M."/>
        </authorList>
    </citation>
    <scope>NUCLEOTIDE SEQUENCE [LARGE SCALE GENOMIC DNA]</scope>
    <source>
        <strain evidence="1 2">CCBAS932</strain>
    </source>
</reference>